<gene>
    <name evidence="15" type="primary">LOC108743228</name>
</gene>
<keyword evidence="14" id="KW-1185">Reference proteome</keyword>
<dbReference type="KEGG" id="apln:108743228"/>
<evidence type="ECO:0000256" key="4">
    <source>
        <dbReference type="ARBA" id="ARBA00022617"/>
    </source>
</evidence>
<feature type="transmembrane region" description="Helical" evidence="12">
    <location>
        <begin position="21"/>
        <end position="46"/>
    </location>
</feature>
<evidence type="ECO:0000256" key="7">
    <source>
        <dbReference type="ARBA" id="ARBA00022982"/>
    </source>
</evidence>
<organism evidence="14 15">
    <name type="scientific">Agrilus planipennis</name>
    <name type="common">Emerald ash borer</name>
    <name type="synonym">Agrilus marcopoli</name>
    <dbReference type="NCBI Taxonomy" id="224129"/>
    <lineage>
        <taxon>Eukaryota</taxon>
        <taxon>Metazoa</taxon>
        <taxon>Ecdysozoa</taxon>
        <taxon>Arthropoda</taxon>
        <taxon>Hexapoda</taxon>
        <taxon>Insecta</taxon>
        <taxon>Pterygota</taxon>
        <taxon>Neoptera</taxon>
        <taxon>Endopterygota</taxon>
        <taxon>Coleoptera</taxon>
        <taxon>Polyphaga</taxon>
        <taxon>Elateriformia</taxon>
        <taxon>Buprestoidea</taxon>
        <taxon>Buprestidae</taxon>
        <taxon>Agrilinae</taxon>
        <taxon>Agrilus</taxon>
    </lineage>
</organism>
<feature type="transmembrane region" description="Helical" evidence="12">
    <location>
        <begin position="93"/>
        <end position="114"/>
    </location>
</feature>
<evidence type="ECO:0000256" key="5">
    <source>
        <dbReference type="ARBA" id="ARBA00022692"/>
    </source>
</evidence>
<proteinExistence type="predicted"/>
<keyword evidence="9" id="KW-0408">Iron</keyword>
<dbReference type="GO" id="GO:0046872">
    <property type="term" value="F:metal ion binding"/>
    <property type="evidence" value="ECO:0007669"/>
    <property type="project" value="UniProtKB-KW"/>
</dbReference>
<dbReference type="SMART" id="SM00665">
    <property type="entry name" value="B561"/>
    <property type="match status" value="1"/>
</dbReference>
<name>A0A1W4XP00_AGRPL</name>
<dbReference type="EC" id="7.2.1.3" evidence="11"/>
<keyword evidence="6" id="KW-0479">Metal-binding</keyword>
<dbReference type="InParanoid" id="A0A1W4XP00"/>
<evidence type="ECO:0000259" key="13">
    <source>
        <dbReference type="PROSITE" id="PS50939"/>
    </source>
</evidence>
<sequence>MKSNVAETKNNQPTIKQKLSYYCEHITTVTHALILWFVLYVWYLAVKDGGWNAYTIHAVFYVTGWMLLMLEGIIAISPHNVITKYVSHNSKTIIHLVAQVMSAGFCLYGFFWLFKERSVHFYSHHSKAGLASLILTLPTFVNGFSALFAVQFKRFISPSLHKLIHAFCGIGTFVAGTIALYLALDKRWYTSKVSPDTVIFTKVVVLFSVIWNFVQPLLTSFERIKYLF</sequence>
<dbReference type="GO" id="GO:0140575">
    <property type="term" value="F:transmembrane monodehydroascorbate reductase activity"/>
    <property type="evidence" value="ECO:0007669"/>
    <property type="project" value="InterPro"/>
</dbReference>
<dbReference type="PROSITE" id="PS50939">
    <property type="entry name" value="CYTOCHROME_B561"/>
    <property type="match status" value="1"/>
</dbReference>
<evidence type="ECO:0000256" key="10">
    <source>
        <dbReference type="ARBA" id="ARBA00023136"/>
    </source>
</evidence>
<keyword evidence="8 12" id="KW-1133">Transmembrane helix</keyword>
<dbReference type="GO" id="GO:0016020">
    <property type="term" value="C:membrane"/>
    <property type="evidence" value="ECO:0007669"/>
    <property type="project" value="UniProtKB-SubCell"/>
</dbReference>
<dbReference type="RefSeq" id="XP_018334208.1">
    <property type="nucleotide sequence ID" value="XM_018478706.2"/>
</dbReference>
<evidence type="ECO:0000256" key="8">
    <source>
        <dbReference type="ARBA" id="ARBA00022989"/>
    </source>
</evidence>
<protein>
    <recommendedName>
        <fullName evidence="11">ascorbate ferrireductase (transmembrane)</fullName>
        <ecNumber evidence="11">7.2.1.3</ecNumber>
    </recommendedName>
</protein>
<dbReference type="Proteomes" id="UP000192223">
    <property type="component" value="Unplaced"/>
</dbReference>
<dbReference type="InterPro" id="IPR045150">
    <property type="entry name" value="CYB561D1/2"/>
</dbReference>
<evidence type="ECO:0000256" key="2">
    <source>
        <dbReference type="ARBA" id="ARBA00004141"/>
    </source>
</evidence>
<evidence type="ECO:0000256" key="9">
    <source>
        <dbReference type="ARBA" id="ARBA00023004"/>
    </source>
</evidence>
<keyword evidence="5 12" id="KW-0812">Transmembrane</keyword>
<dbReference type="Pfam" id="PF03188">
    <property type="entry name" value="Cytochrom_B561"/>
    <property type="match status" value="1"/>
</dbReference>
<dbReference type="GO" id="GO:0140571">
    <property type="term" value="F:transmembrane ascorbate ferrireductase activity"/>
    <property type="evidence" value="ECO:0007669"/>
    <property type="project" value="UniProtKB-EC"/>
</dbReference>
<dbReference type="GeneID" id="108743228"/>
<dbReference type="PANTHER" id="PTHR15422:SF45">
    <property type="entry name" value="CYTOCHROME B561 DOMAIN-CONTAINING PROTEIN"/>
    <property type="match status" value="1"/>
</dbReference>
<comment type="cofactor">
    <cofactor evidence="1">
        <name>heme b</name>
        <dbReference type="ChEBI" id="CHEBI:60344"/>
    </cofactor>
</comment>
<keyword evidence="4" id="KW-0349">Heme</keyword>
<dbReference type="STRING" id="224129.A0A1W4XP00"/>
<evidence type="ECO:0000256" key="6">
    <source>
        <dbReference type="ARBA" id="ARBA00022723"/>
    </source>
</evidence>
<dbReference type="PANTHER" id="PTHR15422">
    <property type="entry name" value="OS05G0565100 PROTEIN"/>
    <property type="match status" value="1"/>
</dbReference>
<evidence type="ECO:0000256" key="1">
    <source>
        <dbReference type="ARBA" id="ARBA00001970"/>
    </source>
</evidence>
<keyword evidence="7" id="KW-0249">Electron transport</keyword>
<evidence type="ECO:0000256" key="11">
    <source>
        <dbReference type="ARBA" id="ARBA00024225"/>
    </source>
</evidence>
<keyword evidence="10 12" id="KW-0472">Membrane</keyword>
<dbReference type="AlphaFoldDB" id="A0A1W4XP00"/>
<feature type="transmembrane region" description="Helical" evidence="12">
    <location>
        <begin position="129"/>
        <end position="151"/>
    </location>
</feature>
<evidence type="ECO:0000256" key="3">
    <source>
        <dbReference type="ARBA" id="ARBA00022448"/>
    </source>
</evidence>
<keyword evidence="3" id="KW-0813">Transport</keyword>
<dbReference type="InterPro" id="IPR006593">
    <property type="entry name" value="Cyt_b561/ferric_Rdtase_TM"/>
</dbReference>
<accession>A0A1W4XP00</accession>
<reference evidence="15" key="1">
    <citation type="submission" date="2025-08" db="UniProtKB">
        <authorList>
            <consortium name="RefSeq"/>
        </authorList>
    </citation>
    <scope>IDENTIFICATION</scope>
    <source>
        <tissue evidence="15">Entire body</tissue>
    </source>
</reference>
<feature type="transmembrane region" description="Helical" evidence="12">
    <location>
        <begin position="58"/>
        <end position="81"/>
    </location>
</feature>
<dbReference type="FunCoup" id="A0A1W4XP00">
    <property type="interactions" value="1"/>
</dbReference>
<feature type="transmembrane region" description="Helical" evidence="12">
    <location>
        <begin position="199"/>
        <end position="218"/>
    </location>
</feature>
<dbReference type="OrthoDB" id="432881at2759"/>
<evidence type="ECO:0000256" key="12">
    <source>
        <dbReference type="SAM" id="Phobius"/>
    </source>
</evidence>
<feature type="transmembrane region" description="Helical" evidence="12">
    <location>
        <begin position="163"/>
        <end position="184"/>
    </location>
</feature>
<comment type="subcellular location">
    <subcellularLocation>
        <location evidence="2">Membrane</location>
        <topology evidence="2">Multi-pass membrane protein</topology>
    </subcellularLocation>
</comment>
<feature type="domain" description="Cytochrome b561" evidence="13">
    <location>
        <begin position="27"/>
        <end position="220"/>
    </location>
</feature>
<dbReference type="Gene3D" id="1.20.120.1770">
    <property type="match status" value="1"/>
</dbReference>
<evidence type="ECO:0000313" key="14">
    <source>
        <dbReference type="Proteomes" id="UP000192223"/>
    </source>
</evidence>
<evidence type="ECO:0000313" key="15">
    <source>
        <dbReference type="RefSeq" id="XP_018334208.1"/>
    </source>
</evidence>